<accession>A0A974D454</accession>
<dbReference type="EMBL" id="CM004472">
    <property type="protein sequence ID" value="OCT84250.1"/>
    <property type="molecule type" value="Genomic_DNA"/>
</dbReference>
<evidence type="ECO:0008006" key="3">
    <source>
        <dbReference type="Google" id="ProtNLM"/>
    </source>
</evidence>
<dbReference type="Proteomes" id="UP000694892">
    <property type="component" value="Chromosome 4L"/>
</dbReference>
<sequence length="128" mass="14359">MEMALLVARNMLPPSGGSEVPVYVHRLTDSTSNAHCFNCGGNRHKGGMKLCPAQGKHCRRCNKLNHFAKFCRSVPDTPVHNLEQNDCTPGNSEINAWVRIMTISNSATALLLMSQFHCFWTLEQRFLL</sequence>
<proteinExistence type="predicted"/>
<evidence type="ECO:0000313" key="2">
    <source>
        <dbReference type="Proteomes" id="UP000694892"/>
    </source>
</evidence>
<name>A0A974D454_XENLA</name>
<protein>
    <recommendedName>
        <fullName evidence="3">CCHC-type domain-containing protein</fullName>
    </recommendedName>
</protein>
<dbReference type="AlphaFoldDB" id="A0A974D454"/>
<organism evidence="1 2">
    <name type="scientific">Xenopus laevis</name>
    <name type="common">African clawed frog</name>
    <dbReference type="NCBI Taxonomy" id="8355"/>
    <lineage>
        <taxon>Eukaryota</taxon>
        <taxon>Metazoa</taxon>
        <taxon>Chordata</taxon>
        <taxon>Craniata</taxon>
        <taxon>Vertebrata</taxon>
        <taxon>Euteleostomi</taxon>
        <taxon>Amphibia</taxon>
        <taxon>Batrachia</taxon>
        <taxon>Anura</taxon>
        <taxon>Pipoidea</taxon>
        <taxon>Pipidae</taxon>
        <taxon>Xenopodinae</taxon>
        <taxon>Xenopus</taxon>
        <taxon>Xenopus</taxon>
    </lineage>
</organism>
<evidence type="ECO:0000313" key="1">
    <source>
        <dbReference type="EMBL" id="OCT84250.1"/>
    </source>
</evidence>
<gene>
    <name evidence="1" type="ORF">XELAEV_18022397mg</name>
</gene>
<reference evidence="2" key="1">
    <citation type="journal article" date="2016" name="Nature">
        <title>Genome evolution in the allotetraploid frog Xenopus laevis.</title>
        <authorList>
            <person name="Session A.M."/>
            <person name="Uno Y."/>
            <person name="Kwon T."/>
            <person name="Chapman J.A."/>
            <person name="Toyoda A."/>
            <person name="Takahashi S."/>
            <person name="Fukui A."/>
            <person name="Hikosaka A."/>
            <person name="Suzuki A."/>
            <person name="Kondo M."/>
            <person name="van Heeringen S.J."/>
            <person name="Quigley I."/>
            <person name="Heinz S."/>
            <person name="Ogino H."/>
            <person name="Ochi H."/>
            <person name="Hellsten U."/>
            <person name="Lyons J.B."/>
            <person name="Simakov O."/>
            <person name="Putnam N."/>
            <person name="Stites J."/>
            <person name="Kuroki Y."/>
            <person name="Tanaka T."/>
            <person name="Michiue T."/>
            <person name="Watanabe M."/>
            <person name="Bogdanovic O."/>
            <person name="Lister R."/>
            <person name="Georgiou G."/>
            <person name="Paranjpe S.S."/>
            <person name="van Kruijsbergen I."/>
            <person name="Shu S."/>
            <person name="Carlson J."/>
            <person name="Kinoshita T."/>
            <person name="Ohta Y."/>
            <person name="Mawaribuchi S."/>
            <person name="Jenkins J."/>
            <person name="Grimwood J."/>
            <person name="Schmutz J."/>
            <person name="Mitros T."/>
            <person name="Mozaffari S.V."/>
            <person name="Suzuki Y."/>
            <person name="Haramoto Y."/>
            <person name="Yamamoto T.S."/>
            <person name="Takagi C."/>
            <person name="Heald R."/>
            <person name="Miller K."/>
            <person name="Haudenschild C."/>
            <person name="Kitzman J."/>
            <person name="Nakayama T."/>
            <person name="Izutsu Y."/>
            <person name="Robert J."/>
            <person name="Fortriede J."/>
            <person name="Burns K."/>
            <person name="Lotay V."/>
            <person name="Karimi K."/>
            <person name="Yasuoka Y."/>
            <person name="Dichmann D.S."/>
            <person name="Flajnik M.F."/>
            <person name="Houston D.W."/>
            <person name="Shendure J."/>
            <person name="DuPasquier L."/>
            <person name="Vize P.D."/>
            <person name="Zorn A.M."/>
            <person name="Ito M."/>
            <person name="Marcotte E.M."/>
            <person name="Wallingford J.B."/>
            <person name="Ito Y."/>
            <person name="Asashima M."/>
            <person name="Ueno N."/>
            <person name="Matsuda Y."/>
            <person name="Veenstra G.J."/>
            <person name="Fujiyama A."/>
            <person name="Harland R.M."/>
            <person name="Taira M."/>
            <person name="Rokhsar D.S."/>
        </authorList>
    </citation>
    <scope>NUCLEOTIDE SEQUENCE [LARGE SCALE GENOMIC DNA]</scope>
    <source>
        <strain evidence="2">J</strain>
    </source>
</reference>
<dbReference type="Gene3D" id="4.10.60.10">
    <property type="entry name" value="Zinc finger, CCHC-type"/>
    <property type="match status" value="1"/>
</dbReference>